<keyword evidence="1" id="KW-0732">Signal</keyword>
<feature type="chain" id="PRO_5044548146" evidence="1">
    <location>
        <begin position="27"/>
        <end position="182"/>
    </location>
</feature>
<evidence type="ECO:0000313" key="3">
    <source>
        <dbReference type="EMBL" id="TDT89083.1"/>
    </source>
</evidence>
<evidence type="ECO:0000256" key="1">
    <source>
        <dbReference type="SAM" id="SignalP"/>
    </source>
</evidence>
<dbReference type="KEGG" id="dej:AWY79_04985"/>
<reference evidence="3 5" key="2">
    <citation type="submission" date="2019-03" db="EMBL/GenBank/DDBJ databases">
        <title>Genomic Encyclopedia of Type Strains, Phase IV (KMG-IV): sequencing the most valuable type-strain genomes for metagenomic binning, comparative biology and taxonomic classification.</title>
        <authorList>
            <person name="Goeker M."/>
        </authorList>
    </citation>
    <scope>NUCLEOTIDE SEQUENCE [LARGE SCALE GENOMIC DNA]</scope>
    <source>
        <strain evidence="3 5">DSM 101483</strain>
    </source>
</reference>
<protein>
    <submittedName>
        <fullName evidence="3">Uncharacterized protein</fullName>
    </submittedName>
</protein>
<dbReference type="Proteomes" id="UP000055611">
    <property type="component" value="Chromosome"/>
</dbReference>
<dbReference type="EMBL" id="CP014206">
    <property type="protein sequence ID" value="AMK10518.1"/>
    <property type="molecule type" value="Genomic_DNA"/>
</dbReference>
<dbReference type="Proteomes" id="UP000295506">
    <property type="component" value="Unassembled WGS sequence"/>
</dbReference>
<keyword evidence="4" id="KW-1185">Reference proteome</keyword>
<name>A0A126QLG5_9BACT</name>
<reference evidence="2 4" key="1">
    <citation type="journal article" date="2016" name="Front. Microbiol.">
        <title>Genome Sequence of the Piezophilic, Mesophilic Sulfate-Reducing Bacterium Desulfovibrio indicus J2T.</title>
        <authorList>
            <person name="Cao J."/>
            <person name="Maignien L."/>
            <person name="Shao Z."/>
            <person name="Alain K."/>
            <person name="Jebbar M."/>
        </authorList>
    </citation>
    <scope>NUCLEOTIDE SEQUENCE [LARGE SCALE GENOMIC DNA]</scope>
    <source>
        <strain evidence="2 4">J2</strain>
    </source>
</reference>
<dbReference type="AlphaFoldDB" id="A0A126QLG5"/>
<organism evidence="3 5">
    <name type="scientific">Pseudodesulfovibrio indicus</name>
    <dbReference type="NCBI Taxonomy" id="1716143"/>
    <lineage>
        <taxon>Bacteria</taxon>
        <taxon>Pseudomonadati</taxon>
        <taxon>Thermodesulfobacteriota</taxon>
        <taxon>Desulfovibrionia</taxon>
        <taxon>Desulfovibrionales</taxon>
        <taxon>Desulfovibrionaceae</taxon>
    </lineage>
</organism>
<gene>
    <name evidence="2" type="ORF">AWY79_04985</name>
    <name evidence="3" type="ORF">EDC59_10476</name>
</gene>
<feature type="signal peptide" evidence="1">
    <location>
        <begin position="1"/>
        <end position="26"/>
    </location>
</feature>
<accession>A0A126QLG5</accession>
<evidence type="ECO:0000313" key="5">
    <source>
        <dbReference type="Proteomes" id="UP000295506"/>
    </source>
</evidence>
<dbReference type="OrthoDB" id="5465215at2"/>
<dbReference type="EMBL" id="SOBK01000004">
    <property type="protein sequence ID" value="TDT89083.1"/>
    <property type="molecule type" value="Genomic_DNA"/>
</dbReference>
<evidence type="ECO:0000313" key="4">
    <source>
        <dbReference type="Proteomes" id="UP000055611"/>
    </source>
</evidence>
<dbReference type="PROSITE" id="PS51257">
    <property type="entry name" value="PROKAR_LIPOPROTEIN"/>
    <property type="match status" value="1"/>
</dbReference>
<proteinExistence type="predicted"/>
<evidence type="ECO:0000313" key="2">
    <source>
        <dbReference type="EMBL" id="AMK10518.1"/>
    </source>
</evidence>
<sequence length="182" mass="20173">MRKFHYAFFLLLALFLLAGCSGDEVADDPKLSDEGKEIASAVGGPFTADEFEKFLADLPAIPGLTTQGQQDMGEVSDGPLSAAILGAVKARGWSEERFMYIYSHAMTMMNVEQMHRAMGQMQEQFKDMPAEQRQAMEQMMGQQLSGQMEAYQAEVDKQVPASEQAIILDNMDGLYKALGMQR</sequence>
<dbReference type="RefSeq" id="WP_066801109.1">
    <property type="nucleotide sequence ID" value="NZ_CP014206.1"/>
</dbReference>